<sequence>MIDICNSSRLKNPYFALMNYPIYLDYNATTPCVPEVIEAMIPWFGEHFGNAASKSHAFGWMAENAVDEARENVANLIGAQAKEIIFTSGATEAINLAIKGTFEIFNGEKQHYITCQTEHKAVLDCMKSIEEAGAEVTYLSVDKQGNISLADLRASILPNTKMICLMWANNETGIIHPITEIAELAEEKGIVFFTDAVQAAGKIPISVEGVHLMAISAHKLYGPKGIGALYVRHNHSLPKPLAQIHGGGHEKGFRSGTLNVPGIVGLGKAAELIMSEMKAESNRLEKLRDLLESKLLSLEDTFLNGSQNRFSHVTNIAFGGVEGEDLLRKVCQKVAVSSGSACTSISPKPSHVLQAMGLDSDLGRASIRFSLGRNTTEKDVLDTVEWVEKVVGDLRGI</sequence>
<comment type="catalytic activity">
    <reaction evidence="9">
        <text>(sulfur carrier)-H + L-cysteine = (sulfur carrier)-SH + L-alanine</text>
        <dbReference type="Rhea" id="RHEA:43892"/>
        <dbReference type="Rhea" id="RHEA-COMP:14737"/>
        <dbReference type="Rhea" id="RHEA-COMP:14739"/>
        <dbReference type="ChEBI" id="CHEBI:29917"/>
        <dbReference type="ChEBI" id="CHEBI:35235"/>
        <dbReference type="ChEBI" id="CHEBI:57972"/>
        <dbReference type="ChEBI" id="CHEBI:64428"/>
        <dbReference type="EC" id="2.8.1.7"/>
    </reaction>
</comment>
<dbReference type="InterPro" id="IPR020578">
    <property type="entry name" value="Aminotrans_V_PyrdxlP_BS"/>
</dbReference>
<keyword evidence="8" id="KW-0411">Iron-sulfur</keyword>
<evidence type="ECO:0000256" key="5">
    <source>
        <dbReference type="ARBA" id="ARBA00022723"/>
    </source>
</evidence>
<dbReference type="Proteomes" id="UP001157915">
    <property type="component" value="Unassembled WGS sequence"/>
</dbReference>
<keyword evidence="7" id="KW-0408">Iron</keyword>
<evidence type="ECO:0000256" key="2">
    <source>
        <dbReference type="ARBA" id="ARBA00006490"/>
    </source>
</evidence>
<comment type="similarity">
    <text evidence="2">Belongs to the class-V pyridoxal-phosphate-dependent aminotransferase family. NifS/IscS subfamily.</text>
</comment>
<proteinExistence type="inferred from homology"/>
<gene>
    <name evidence="13" type="ORF">SAMN06265367_104263</name>
</gene>
<dbReference type="SUPFAM" id="SSF53383">
    <property type="entry name" value="PLP-dependent transferases"/>
    <property type="match status" value="1"/>
</dbReference>
<name>A0ABY1P5E4_9BACT</name>
<comment type="caution">
    <text evidence="13">The sequence shown here is derived from an EMBL/GenBank/DDBJ whole genome shotgun (WGS) entry which is preliminary data.</text>
</comment>
<keyword evidence="11" id="KW-0175">Coiled coil</keyword>
<dbReference type="Pfam" id="PF00266">
    <property type="entry name" value="Aminotran_5"/>
    <property type="match status" value="1"/>
</dbReference>
<comment type="cofactor">
    <cofactor evidence="1 10">
        <name>pyridoxal 5'-phosphate</name>
        <dbReference type="ChEBI" id="CHEBI:597326"/>
    </cofactor>
</comment>
<dbReference type="InterPro" id="IPR000192">
    <property type="entry name" value="Aminotrans_V_dom"/>
</dbReference>
<evidence type="ECO:0000256" key="10">
    <source>
        <dbReference type="RuleBase" id="RU004504"/>
    </source>
</evidence>
<feature type="domain" description="Aminotransferase class V" evidence="12">
    <location>
        <begin position="22"/>
        <end position="380"/>
    </location>
</feature>
<feature type="coiled-coil region" evidence="11">
    <location>
        <begin position="270"/>
        <end position="301"/>
    </location>
</feature>
<evidence type="ECO:0000256" key="8">
    <source>
        <dbReference type="ARBA" id="ARBA00023014"/>
    </source>
</evidence>
<dbReference type="InterPro" id="IPR015422">
    <property type="entry name" value="PyrdxlP-dep_Trfase_small"/>
</dbReference>
<keyword evidence="6" id="KW-0663">Pyridoxal phosphate</keyword>
<dbReference type="PANTHER" id="PTHR11601">
    <property type="entry name" value="CYSTEINE DESULFURYLASE FAMILY MEMBER"/>
    <property type="match status" value="1"/>
</dbReference>
<dbReference type="InterPro" id="IPR015424">
    <property type="entry name" value="PyrdxlP-dep_Trfase"/>
</dbReference>
<keyword evidence="14" id="KW-1185">Reference proteome</keyword>
<evidence type="ECO:0000256" key="3">
    <source>
        <dbReference type="ARBA" id="ARBA00012239"/>
    </source>
</evidence>
<evidence type="ECO:0000256" key="6">
    <source>
        <dbReference type="ARBA" id="ARBA00022898"/>
    </source>
</evidence>
<protein>
    <recommendedName>
        <fullName evidence="3">cysteine desulfurase</fullName>
        <ecNumber evidence="3">2.8.1.7</ecNumber>
    </recommendedName>
</protein>
<accession>A0ABY1P5E4</accession>
<evidence type="ECO:0000256" key="9">
    <source>
        <dbReference type="ARBA" id="ARBA00050776"/>
    </source>
</evidence>
<keyword evidence="4" id="KW-0808">Transferase</keyword>
<dbReference type="EMBL" id="FXUA01000004">
    <property type="protein sequence ID" value="SMP25941.1"/>
    <property type="molecule type" value="Genomic_DNA"/>
</dbReference>
<organism evidence="13 14">
    <name type="scientific">Algoriphagus winogradskyi</name>
    <dbReference type="NCBI Taxonomy" id="237017"/>
    <lineage>
        <taxon>Bacteria</taxon>
        <taxon>Pseudomonadati</taxon>
        <taxon>Bacteroidota</taxon>
        <taxon>Cytophagia</taxon>
        <taxon>Cytophagales</taxon>
        <taxon>Cyclobacteriaceae</taxon>
        <taxon>Algoriphagus</taxon>
    </lineage>
</organism>
<dbReference type="Gene3D" id="3.40.640.10">
    <property type="entry name" value="Type I PLP-dependent aspartate aminotransferase-like (Major domain)"/>
    <property type="match status" value="1"/>
</dbReference>
<evidence type="ECO:0000256" key="1">
    <source>
        <dbReference type="ARBA" id="ARBA00001933"/>
    </source>
</evidence>
<dbReference type="InterPro" id="IPR016454">
    <property type="entry name" value="Cysteine_dSase"/>
</dbReference>
<evidence type="ECO:0000256" key="4">
    <source>
        <dbReference type="ARBA" id="ARBA00022679"/>
    </source>
</evidence>
<evidence type="ECO:0000313" key="14">
    <source>
        <dbReference type="Proteomes" id="UP001157915"/>
    </source>
</evidence>
<evidence type="ECO:0000256" key="11">
    <source>
        <dbReference type="SAM" id="Coils"/>
    </source>
</evidence>
<reference evidence="13 14" key="1">
    <citation type="submission" date="2017-05" db="EMBL/GenBank/DDBJ databases">
        <authorList>
            <person name="Varghese N."/>
            <person name="Submissions S."/>
        </authorList>
    </citation>
    <scope>NUCLEOTIDE SEQUENCE [LARGE SCALE GENOMIC DNA]</scope>
    <source>
        <strain evidence="13 14">DSM 15360</strain>
    </source>
</reference>
<dbReference type="InterPro" id="IPR015421">
    <property type="entry name" value="PyrdxlP-dep_Trfase_major"/>
</dbReference>
<dbReference type="PANTHER" id="PTHR11601:SF34">
    <property type="entry name" value="CYSTEINE DESULFURASE"/>
    <property type="match status" value="1"/>
</dbReference>
<evidence type="ECO:0000256" key="7">
    <source>
        <dbReference type="ARBA" id="ARBA00023004"/>
    </source>
</evidence>
<evidence type="ECO:0000259" key="12">
    <source>
        <dbReference type="Pfam" id="PF00266"/>
    </source>
</evidence>
<dbReference type="EC" id="2.8.1.7" evidence="3"/>
<dbReference type="PROSITE" id="PS00595">
    <property type="entry name" value="AA_TRANSFER_CLASS_5"/>
    <property type="match status" value="1"/>
</dbReference>
<dbReference type="PIRSF" id="PIRSF005572">
    <property type="entry name" value="NifS"/>
    <property type="match status" value="1"/>
</dbReference>
<keyword evidence="5" id="KW-0479">Metal-binding</keyword>
<dbReference type="Gene3D" id="3.90.1150.10">
    <property type="entry name" value="Aspartate Aminotransferase, domain 1"/>
    <property type="match status" value="1"/>
</dbReference>
<evidence type="ECO:0000313" key="13">
    <source>
        <dbReference type="EMBL" id="SMP25941.1"/>
    </source>
</evidence>